<dbReference type="InterPro" id="IPR020556">
    <property type="entry name" value="Amidase_CS"/>
</dbReference>
<organism evidence="2 3">
    <name type="scientific">Fictibacillus solisalsi</name>
    <dbReference type="NCBI Taxonomy" id="459525"/>
    <lineage>
        <taxon>Bacteria</taxon>
        <taxon>Bacillati</taxon>
        <taxon>Bacillota</taxon>
        <taxon>Bacilli</taxon>
        <taxon>Bacillales</taxon>
        <taxon>Fictibacillaceae</taxon>
        <taxon>Fictibacillus</taxon>
    </lineage>
</organism>
<dbReference type="AlphaFoldDB" id="A0A1H0A167"/>
<reference evidence="3" key="1">
    <citation type="submission" date="2016-10" db="EMBL/GenBank/DDBJ databases">
        <authorList>
            <person name="Varghese N."/>
            <person name="Submissions S."/>
        </authorList>
    </citation>
    <scope>NUCLEOTIDE SEQUENCE [LARGE SCALE GENOMIC DNA]</scope>
    <source>
        <strain evidence="3">CGMCC 1.6854</strain>
    </source>
</reference>
<keyword evidence="3" id="KW-1185">Reference proteome</keyword>
<keyword evidence="2" id="KW-0808">Transferase</keyword>
<evidence type="ECO:0000259" key="1">
    <source>
        <dbReference type="Pfam" id="PF01425"/>
    </source>
</evidence>
<evidence type="ECO:0000313" key="2">
    <source>
        <dbReference type="EMBL" id="SDN26446.1"/>
    </source>
</evidence>
<dbReference type="InterPro" id="IPR023631">
    <property type="entry name" value="Amidase_dom"/>
</dbReference>
<name>A0A1H0A167_9BACL</name>
<dbReference type="SUPFAM" id="SSF75304">
    <property type="entry name" value="Amidase signature (AS) enzymes"/>
    <property type="match status" value="1"/>
</dbReference>
<evidence type="ECO:0000313" key="3">
    <source>
        <dbReference type="Proteomes" id="UP000199544"/>
    </source>
</evidence>
<dbReference type="InterPro" id="IPR000120">
    <property type="entry name" value="Amidase"/>
</dbReference>
<dbReference type="RefSeq" id="WP_090237148.1">
    <property type="nucleotide sequence ID" value="NZ_FNHW01000002.1"/>
</dbReference>
<proteinExistence type="predicted"/>
<accession>A0A1H0A167</accession>
<dbReference type="Pfam" id="PF01425">
    <property type="entry name" value="Amidase"/>
    <property type="match status" value="1"/>
</dbReference>
<dbReference type="EMBL" id="FNHW01000002">
    <property type="protein sequence ID" value="SDN26446.1"/>
    <property type="molecule type" value="Genomic_DNA"/>
</dbReference>
<dbReference type="PANTHER" id="PTHR11895:SF176">
    <property type="entry name" value="AMIDASE AMID-RELATED"/>
    <property type="match status" value="1"/>
</dbReference>
<dbReference type="STRING" id="459525.SAMN04488137_3827"/>
<gene>
    <name evidence="2" type="ORF">SAMN04488137_3827</name>
</gene>
<dbReference type="Gene3D" id="3.90.1300.10">
    <property type="entry name" value="Amidase signature (AS) domain"/>
    <property type="match status" value="1"/>
</dbReference>
<dbReference type="Proteomes" id="UP000199544">
    <property type="component" value="Unassembled WGS sequence"/>
</dbReference>
<dbReference type="PANTHER" id="PTHR11895">
    <property type="entry name" value="TRANSAMIDASE"/>
    <property type="match status" value="1"/>
</dbReference>
<dbReference type="PROSITE" id="PS00571">
    <property type="entry name" value="AMIDASES"/>
    <property type="match status" value="1"/>
</dbReference>
<dbReference type="GO" id="GO:0016740">
    <property type="term" value="F:transferase activity"/>
    <property type="evidence" value="ECO:0007669"/>
    <property type="project" value="UniProtKB-KW"/>
</dbReference>
<sequence>MNNNKVLHLSLSALSEEIKSKEISPVEVVLELLARIQEINPVVNAFITVLEEQAVKEAKQAEEEIMAGHCRGPLHGIPVGLKDLIYTKGIRTTMGSKIYQNYIPDRDATVVQKLKKAGAVLIGKCNTQEFAYGPTGDASYFGPARNPYNPSKMTGGSSSGSGAAVASGLCFGALGTDTGGSIRIPAAATGIVGMKPTFGRVSKAGVHPLGRTLDHVGPMTRSIRDNAMLLSVLAGFDHEDPFSHNLGNEDFTRCIGESISGKVIGIPTSFYFDRVDEEVKGKVKKAIKVLEDLGAVIQDVEIPVLSKVSYAQLKTLQSEAYALHEELVLSRPQDYQAPVLERLKQSAEALGFEYVKAQDIRQEAREAFNTVFDRVDVIAAPTVGILPPDIGQTEIFVGGKTEQVRSALLRLTEPACVTGLPSLSVPCGFSERALPIGLQLIGKPFSEARLYQVGAAFEQEASLSTLKWDVPPLVQQS</sequence>
<protein>
    <submittedName>
        <fullName evidence="2">Aspartyl-tRNA(Asn)/glutamyl-tRNA(Gln) amidotransferase subunit A</fullName>
    </submittedName>
</protein>
<feature type="domain" description="Amidase" evidence="1">
    <location>
        <begin position="27"/>
        <end position="450"/>
    </location>
</feature>
<dbReference type="OrthoDB" id="9811471at2"/>
<dbReference type="InterPro" id="IPR036928">
    <property type="entry name" value="AS_sf"/>
</dbReference>